<gene>
    <name evidence="4" type="ORF">GCM10022197_03530</name>
</gene>
<proteinExistence type="inferred from homology"/>
<accession>A0ABP6WKP0</accession>
<keyword evidence="5" id="KW-1185">Reference proteome</keyword>
<dbReference type="Pfam" id="PF07221">
    <property type="entry name" value="GlcNAc_2-epim"/>
    <property type="match status" value="1"/>
</dbReference>
<dbReference type="SUPFAM" id="SSF48208">
    <property type="entry name" value="Six-hairpin glycosidases"/>
    <property type="match status" value="1"/>
</dbReference>
<evidence type="ECO:0000313" key="5">
    <source>
        <dbReference type="Proteomes" id="UP001500767"/>
    </source>
</evidence>
<comment type="caution">
    <text evidence="4">The sequence shown here is derived from an EMBL/GenBank/DDBJ whole genome shotgun (WGS) entry which is preliminary data.</text>
</comment>
<dbReference type="Proteomes" id="UP001500767">
    <property type="component" value="Unassembled WGS sequence"/>
</dbReference>
<sequence>MPARPAPGSTVPAHPPAHLSWLADHERGLLRFGRRVVRGDGLAHWLTVDGTPDPDRTGDVYMAARMAHVYFLAGMRGVPGCTPLAARLLAGLASAGRDAVHGGWVEHVPDPDAPAGSDDPDAAADADKQAYTHAFVILAAATATVARDPGGPALLADATRTTSERFGDPGTPLFADSVSADLRTTRAYRGLNANMHMVEALLAAYDATGDRALAERADGICAFVVEQAGAHGWRIPEHYGEDWVPQLEHNRDHPDDQFRPYGATIGHAFEWSRLLVQTGHALGAADRYRDAAERLFARAVADGWVGGEHPGFVYTTDWDGSPVVPDRVFWVPAEAIGAAATLGQLTGDERYARHYVDWWDHVAEVFVDADRGSWHHQLDTDNRPTSTIWSGKPDLYHAYQAVLLSQLPVAASVAGAVALMRG</sequence>
<protein>
    <submittedName>
        <fullName evidence="4">AGE family epimerase/isomerase</fullName>
    </submittedName>
</protein>
<dbReference type="InterPro" id="IPR012341">
    <property type="entry name" value="6hp_glycosidase-like_sf"/>
</dbReference>
<dbReference type="InterPro" id="IPR008928">
    <property type="entry name" value="6-hairpin_glycosidase_sf"/>
</dbReference>
<comment type="similarity">
    <text evidence="1">Belongs to the N-acylglucosamine 2-epimerase family.</text>
</comment>
<evidence type="ECO:0000256" key="2">
    <source>
        <dbReference type="ARBA" id="ARBA00023235"/>
    </source>
</evidence>
<organism evidence="4 5">
    <name type="scientific">Microlunatus spumicola</name>
    <dbReference type="NCBI Taxonomy" id="81499"/>
    <lineage>
        <taxon>Bacteria</taxon>
        <taxon>Bacillati</taxon>
        <taxon>Actinomycetota</taxon>
        <taxon>Actinomycetes</taxon>
        <taxon>Propionibacteriales</taxon>
        <taxon>Propionibacteriaceae</taxon>
        <taxon>Microlunatus</taxon>
    </lineage>
</organism>
<feature type="region of interest" description="Disordered" evidence="3">
    <location>
        <begin position="103"/>
        <end position="123"/>
    </location>
</feature>
<name>A0ABP6WKP0_9ACTN</name>
<evidence type="ECO:0000256" key="3">
    <source>
        <dbReference type="SAM" id="MobiDB-lite"/>
    </source>
</evidence>
<dbReference type="Gene3D" id="1.50.10.10">
    <property type="match status" value="1"/>
</dbReference>
<reference evidence="5" key="1">
    <citation type="journal article" date="2019" name="Int. J. Syst. Evol. Microbiol.">
        <title>The Global Catalogue of Microorganisms (GCM) 10K type strain sequencing project: providing services to taxonomists for standard genome sequencing and annotation.</title>
        <authorList>
            <consortium name="The Broad Institute Genomics Platform"/>
            <consortium name="The Broad Institute Genome Sequencing Center for Infectious Disease"/>
            <person name="Wu L."/>
            <person name="Ma J."/>
        </authorList>
    </citation>
    <scope>NUCLEOTIDE SEQUENCE [LARGE SCALE GENOMIC DNA]</scope>
    <source>
        <strain evidence="5">JCM 16540</strain>
    </source>
</reference>
<dbReference type="InterPro" id="IPR010819">
    <property type="entry name" value="AGE/CE"/>
</dbReference>
<evidence type="ECO:0000256" key="1">
    <source>
        <dbReference type="ARBA" id="ARBA00008558"/>
    </source>
</evidence>
<keyword evidence="2" id="KW-0413">Isomerase</keyword>
<dbReference type="PANTHER" id="PTHR15108">
    <property type="entry name" value="N-ACYLGLUCOSAMINE-2-EPIMERASE"/>
    <property type="match status" value="1"/>
</dbReference>
<dbReference type="EMBL" id="BAAAYR010000001">
    <property type="protein sequence ID" value="GAA3551874.1"/>
    <property type="molecule type" value="Genomic_DNA"/>
</dbReference>
<dbReference type="RefSeq" id="WP_204912516.1">
    <property type="nucleotide sequence ID" value="NZ_BAAAYR010000001.1"/>
</dbReference>
<evidence type="ECO:0000313" key="4">
    <source>
        <dbReference type="EMBL" id="GAA3551874.1"/>
    </source>
</evidence>